<evidence type="ECO:0000313" key="1">
    <source>
        <dbReference type="EMBL" id="DAD67476.1"/>
    </source>
</evidence>
<accession>A0A8S5LBU0</accession>
<organism evidence="1">
    <name type="scientific">Siphoviridae sp. cttdo1</name>
    <dbReference type="NCBI Taxonomy" id="2823606"/>
    <lineage>
        <taxon>Viruses</taxon>
        <taxon>Duplodnaviria</taxon>
        <taxon>Heunggongvirae</taxon>
        <taxon>Uroviricota</taxon>
        <taxon>Caudoviricetes</taxon>
    </lineage>
</organism>
<sequence>MGYYKNTRDARSAARRYNAAKRKQNSLSGTGASSLIRLETISETERYSMAQDADRVVEYNNAINAWQNSVAAQLRATIASRSMRIARELHPKAYTDKYGIINQLGFSFPRHGIYIHKGAGRSQGGTIGSNWTKLKTINGIEVSTGIVKHTNPNSLNASQGTGNRNAFEWFDPVVRNRLPELADIVTRYFDTMLIDATRIFIDK</sequence>
<name>A0A8S5LBU0_9CAUD</name>
<reference evidence="1" key="1">
    <citation type="journal article" date="2021" name="Proc. Natl. Acad. Sci. U.S.A.">
        <title>A Catalog of Tens of Thousands of Viruses from Human Metagenomes Reveals Hidden Associations with Chronic Diseases.</title>
        <authorList>
            <person name="Tisza M.J."/>
            <person name="Buck C.B."/>
        </authorList>
    </citation>
    <scope>NUCLEOTIDE SEQUENCE</scope>
    <source>
        <strain evidence="1">Cttdo1</strain>
    </source>
</reference>
<protein>
    <submittedName>
        <fullName evidence="1">Uncharacterized protein</fullName>
    </submittedName>
</protein>
<dbReference type="EMBL" id="BK014678">
    <property type="protein sequence ID" value="DAD67476.1"/>
    <property type="molecule type" value="Genomic_DNA"/>
</dbReference>
<proteinExistence type="predicted"/>